<organism evidence="2 3">
    <name type="scientific">Pleurostoma richardsiae</name>
    <dbReference type="NCBI Taxonomy" id="41990"/>
    <lineage>
        <taxon>Eukaryota</taxon>
        <taxon>Fungi</taxon>
        <taxon>Dikarya</taxon>
        <taxon>Ascomycota</taxon>
        <taxon>Pezizomycotina</taxon>
        <taxon>Sordariomycetes</taxon>
        <taxon>Sordariomycetidae</taxon>
        <taxon>Calosphaeriales</taxon>
        <taxon>Pleurostomataceae</taxon>
        <taxon>Pleurostoma</taxon>
    </lineage>
</organism>
<keyword evidence="3" id="KW-1185">Reference proteome</keyword>
<accession>A0AA38RXW7</accession>
<reference evidence="2" key="1">
    <citation type="submission" date="2022-07" db="EMBL/GenBank/DDBJ databases">
        <title>Fungi with potential for degradation of polypropylene.</title>
        <authorList>
            <person name="Gostincar C."/>
        </authorList>
    </citation>
    <scope>NUCLEOTIDE SEQUENCE</scope>
    <source>
        <strain evidence="2">EXF-13308</strain>
    </source>
</reference>
<comment type="caution">
    <text evidence="2">The sequence shown here is derived from an EMBL/GenBank/DDBJ whole genome shotgun (WGS) entry which is preliminary data.</text>
</comment>
<dbReference type="Proteomes" id="UP001174694">
    <property type="component" value="Unassembled WGS sequence"/>
</dbReference>
<dbReference type="EMBL" id="JANBVO010000004">
    <property type="protein sequence ID" value="KAJ9155092.1"/>
    <property type="molecule type" value="Genomic_DNA"/>
</dbReference>
<evidence type="ECO:0000313" key="2">
    <source>
        <dbReference type="EMBL" id="KAJ9155092.1"/>
    </source>
</evidence>
<feature type="region of interest" description="Disordered" evidence="1">
    <location>
        <begin position="26"/>
        <end position="46"/>
    </location>
</feature>
<evidence type="ECO:0000313" key="3">
    <source>
        <dbReference type="Proteomes" id="UP001174694"/>
    </source>
</evidence>
<sequence>MGAPRDGVPGGDMAALRRCAGVPGLAWDGDGAEGDGDSGGPEGEDGAVVGGIKELKELFEACGLKECVEFDAECGGTAFVNGA</sequence>
<gene>
    <name evidence="2" type="ORF">NKR23_g2471</name>
</gene>
<dbReference type="AlphaFoldDB" id="A0AA38RXW7"/>
<name>A0AA38RXW7_9PEZI</name>
<proteinExistence type="predicted"/>
<evidence type="ECO:0000256" key="1">
    <source>
        <dbReference type="SAM" id="MobiDB-lite"/>
    </source>
</evidence>
<protein>
    <submittedName>
        <fullName evidence="2">Uncharacterized protein</fullName>
    </submittedName>
</protein>